<sequence length="171" mass="20696">MKKIILFVLTLVVSAQEPRWENEYDQPLHFTCPSYESIYYISSTHHNKYEDRLWSFSCKRTFENIPLCSWSGYVNDFDQQFEFTCPPNSAISGMYSYHDNKREDRRWKFYCCSDSKICYSNCKWTDYVNGFDEPMSWTVPSSYYLVGASSYHDNHREDRRWKYQICMRHSC</sequence>
<dbReference type="OrthoDB" id="5975249at2759"/>
<reference evidence="6" key="3">
    <citation type="submission" date="2025-09" db="UniProtKB">
        <authorList>
            <consortium name="Ensembl"/>
        </authorList>
    </citation>
    <scope>IDENTIFICATION</scope>
</reference>
<evidence type="ECO:0000313" key="6">
    <source>
        <dbReference type="Ensembl" id="ENSLOCP00000012229.1"/>
    </source>
</evidence>
<keyword evidence="5" id="KW-0732">Signal</keyword>
<dbReference type="Proteomes" id="UP000018468">
    <property type="component" value="Linkage group LG6"/>
</dbReference>
<dbReference type="AlphaFoldDB" id="W5MV20"/>
<dbReference type="GO" id="GO:0005576">
    <property type="term" value="C:extracellular region"/>
    <property type="evidence" value="ECO:0007669"/>
    <property type="project" value="UniProtKB-SubCell"/>
</dbReference>
<evidence type="ECO:0000256" key="1">
    <source>
        <dbReference type="ARBA" id="ARBA00004613"/>
    </source>
</evidence>
<comment type="similarity">
    <text evidence="2">Belongs to the dermatopontin family.</text>
</comment>
<dbReference type="InParanoid" id="W5MV20"/>
<dbReference type="HOGENOM" id="CLU_122082_0_0_1"/>
<evidence type="ECO:0000256" key="4">
    <source>
        <dbReference type="ARBA" id="ARBA00023157"/>
    </source>
</evidence>
<dbReference type="OMA" id="PRWENEY"/>
<proteinExistence type="inferred from homology"/>
<dbReference type="GeneID" id="102687150"/>
<dbReference type="InterPro" id="IPR026645">
    <property type="entry name" value="Dermatopontin"/>
</dbReference>
<dbReference type="GeneTree" id="ENSGT00390000010760"/>
<dbReference type="Pfam" id="PF14704">
    <property type="entry name" value="DERM"/>
    <property type="match status" value="1"/>
</dbReference>
<accession>W5MV20</accession>
<dbReference type="eggNOG" id="ENOG502S1HS">
    <property type="taxonomic scope" value="Eukaryota"/>
</dbReference>
<reference evidence="7" key="1">
    <citation type="submission" date="2011-12" db="EMBL/GenBank/DDBJ databases">
        <title>The Draft Genome of Lepisosteus oculatus.</title>
        <authorList>
            <consortium name="The Broad Institute Genome Assembly &amp; Analysis Group"/>
            <consortium name="Computational R&amp;D Group"/>
            <consortium name="and Sequencing Platform"/>
            <person name="Di Palma F."/>
            <person name="Alfoldi J."/>
            <person name="Johnson J."/>
            <person name="Berlin A."/>
            <person name="Gnerre S."/>
            <person name="Jaffe D."/>
            <person name="MacCallum I."/>
            <person name="Young S."/>
            <person name="Walker B.J."/>
            <person name="Lander E.S."/>
            <person name="Lindblad-Toh K."/>
        </authorList>
    </citation>
    <scope>NUCLEOTIDE SEQUENCE [LARGE SCALE GENOMIC DNA]</scope>
</reference>
<dbReference type="GO" id="GO:0030199">
    <property type="term" value="P:collagen fibril organization"/>
    <property type="evidence" value="ECO:0000318"/>
    <property type="project" value="GO_Central"/>
</dbReference>
<protein>
    <submittedName>
        <fullName evidence="6">Si:dkey-14d8.7</fullName>
    </submittedName>
</protein>
<dbReference type="Ensembl" id="ENSLOCT00000012250.1">
    <property type="protein sequence ID" value="ENSLOCP00000012229.1"/>
    <property type="gene ID" value="ENSLOCG00000010003.1"/>
</dbReference>
<name>W5MV20_LEPOC</name>
<keyword evidence="7" id="KW-1185">Reference proteome</keyword>
<dbReference type="EMBL" id="AHAT01021312">
    <property type="status" value="NOT_ANNOTATED_CDS"/>
    <property type="molecule type" value="Genomic_DNA"/>
</dbReference>
<dbReference type="PANTHER" id="PTHR15040:SF3">
    <property type="entry name" value="SI:DKEY-14D8.6-RELATED"/>
    <property type="match status" value="1"/>
</dbReference>
<dbReference type="Bgee" id="ENSLOCG00000010003">
    <property type="expression patterns" value="Expressed in liver"/>
</dbReference>
<dbReference type="FunCoup" id="W5MV20">
    <property type="interactions" value="1"/>
</dbReference>
<dbReference type="STRING" id="7918.ENSLOCP00000012229"/>
<comment type="subcellular location">
    <subcellularLocation>
        <location evidence="1">Secreted</location>
    </subcellularLocation>
</comment>
<reference evidence="6" key="2">
    <citation type="submission" date="2025-08" db="UniProtKB">
        <authorList>
            <consortium name="Ensembl"/>
        </authorList>
    </citation>
    <scope>IDENTIFICATION</scope>
</reference>
<dbReference type="KEGG" id="loc:102687150"/>
<feature type="signal peptide" evidence="5">
    <location>
        <begin position="1"/>
        <end position="15"/>
    </location>
</feature>
<keyword evidence="4" id="KW-1015">Disulfide bond</keyword>
<organism evidence="6 7">
    <name type="scientific">Lepisosteus oculatus</name>
    <name type="common">Spotted gar</name>
    <dbReference type="NCBI Taxonomy" id="7918"/>
    <lineage>
        <taxon>Eukaryota</taxon>
        <taxon>Metazoa</taxon>
        <taxon>Chordata</taxon>
        <taxon>Craniata</taxon>
        <taxon>Vertebrata</taxon>
        <taxon>Euteleostomi</taxon>
        <taxon>Actinopterygii</taxon>
        <taxon>Neopterygii</taxon>
        <taxon>Holostei</taxon>
        <taxon>Semionotiformes</taxon>
        <taxon>Lepisosteidae</taxon>
        <taxon>Lepisosteus</taxon>
    </lineage>
</organism>
<evidence type="ECO:0000256" key="5">
    <source>
        <dbReference type="SAM" id="SignalP"/>
    </source>
</evidence>
<evidence type="ECO:0000256" key="3">
    <source>
        <dbReference type="ARBA" id="ARBA00022525"/>
    </source>
</evidence>
<evidence type="ECO:0000256" key="2">
    <source>
        <dbReference type="ARBA" id="ARBA00008712"/>
    </source>
</evidence>
<evidence type="ECO:0000313" key="7">
    <source>
        <dbReference type="Proteomes" id="UP000018468"/>
    </source>
</evidence>
<keyword evidence="3" id="KW-0964">Secreted</keyword>
<dbReference type="RefSeq" id="XP_015204935.1">
    <property type="nucleotide sequence ID" value="XM_015349449.1"/>
</dbReference>
<feature type="chain" id="PRO_5012067995" evidence="5">
    <location>
        <begin position="16"/>
        <end position="171"/>
    </location>
</feature>
<dbReference type="PANTHER" id="PTHR15040">
    <property type="entry name" value="DERMATOPONTIN-RELATED"/>
    <property type="match status" value="1"/>
</dbReference>